<reference evidence="3 4" key="1">
    <citation type="submission" date="2016-02" db="EMBL/GenBank/DDBJ databases">
        <authorList>
            <person name="Wen L."/>
            <person name="He K."/>
            <person name="Yang H."/>
        </authorList>
    </citation>
    <scope>NUCLEOTIDE SEQUENCE [LARGE SCALE GENOMIC DNA]</scope>
    <source>
        <strain evidence="3 4">GED7880</strain>
    </source>
</reference>
<organism evidence="3 4">
    <name type="scientific">Prevotella bivia</name>
    <dbReference type="NCBI Taxonomy" id="28125"/>
    <lineage>
        <taxon>Bacteria</taxon>
        <taxon>Pseudomonadati</taxon>
        <taxon>Bacteroidota</taxon>
        <taxon>Bacteroidia</taxon>
        <taxon>Bacteroidales</taxon>
        <taxon>Prevotellaceae</taxon>
        <taxon>Prevotella</taxon>
    </lineage>
</organism>
<accession>A0A137SSG8</accession>
<dbReference type="AlphaFoldDB" id="A0A137SSG8"/>
<evidence type="ECO:0000313" key="4">
    <source>
        <dbReference type="Proteomes" id="UP000070093"/>
    </source>
</evidence>
<dbReference type="RefSeq" id="WP_048739532.1">
    <property type="nucleotide sequence ID" value="NZ_JUWN01000068.1"/>
</dbReference>
<evidence type="ECO:0000259" key="2">
    <source>
        <dbReference type="Pfam" id="PF13022"/>
    </source>
</evidence>
<feature type="region of interest" description="Disordered" evidence="1">
    <location>
        <begin position="1"/>
        <end position="23"/>
    </location>
</feature>
<comment type="caution">
    <text evidence="3">The sequence shown here is derived from an EMBL/GenBank/DDBJ whole genome shotgun (WGS) entry which is preliminary data.</text>
</comment>
<dbReference type="InterPro" id="IPR024978">
    <property type="entry name" value="Homeodomain_phBC6A51-type"/>
</dbReference>
<feature type="compositionally biased region" description="Basic and acidic residues" evidence="1">
    <location>
        <begin position="1"/>
        <end position="11"/>
    </location>
</feature>
<dbReference type="EMBL" id="LTAG01000109">
    <property type="protein sequence ID" value="KXO15329.1"/>
    <property type="molecule type" value="Genomic_DNA"/>
</dbReference>
<evidence type="ECO:0000313" key="3">
    <source>
        <dbReference type="EMBL" id="KXO15329.1"/>
    </source>
</evidence>
<feature type="domain" description="Homeodomain phBC6A51-type" evidence="2">
    <location>
        <begin position="24"/>
        <end position="114"/>
    </location>
</feature>
<dbReference type="PATRIC" id="fig|28125.4.peg.1845"/>
<gene>
    <name evidence="3" type="ORF">HMPREF3202_01856</name>
</gene>
<dbReference type="STRING" id="28125.HMPREF3202_01856"/>
<proteinExistence type="predicted"/>
<evidence type="ECO:0000256" key="1">
    <source>
        <dbReference type="SAM" id="MobiDB-lite"/>
    </source>
</evidence>
<sequence length="165" mass="18771">MGKANRNEVNRNEQNATISPTTGLTPQQEQACILLASGENVTNVADKLSLNRGTLYKWQQNKAFVCFYNKQCQEYKNDVKNGLLGLHQQAIATMEQLMTTGNEATRLKAAMWVLDKVEAIEIGETNIRQVLKDQCTTTTDNWADFTQFNEKEYKRQLKAYGLEDE</sequence>
<dbReference type="Pfam" id="PF13022">
    <property type="entry name" value="HTH_Tnp_1_2"/>
    <property type="match status" value="1"/>
</dbReference>
<name>A0A137SSG8_9BACT</name>
<protein>
    <recommendedName>
        <fullName evidence="2">Homeodomain phBC6A51-type domain-containing protein</fullName>
    </recommendedName>
</protein>
<dbReference type="Proteomes" id="UP000070093">
    <property type="component" value="Unassembled WGS sequence"/>
</dbReference>
<feature type="compositionally biased region" description="Polar residues" evidence="1">
    <location>
        <begin position="12"/>
        <end position="23"/>
    </location>
</feature>
<dbReference type="Gene3D" id="1.10.10.60">
    <property type="entry name" value="Homeodomain-like"/>
    <property type="match status" value="1"/>
</dbReference>